<gene>
    <name evidence="2" type="ORF">CGZ94_07505</name>
</gene>
<evidence type="ECO:0000256" key="1">
    <source>
        <dbReference type="SAM" id="MobiDB-lite"/>
    </source>
</evidence>
<keyword evidence="3" id="KW-1185">Reference proteome</keyword>
<dbReference type="AlphaFoldDB" id="A0A255GFU2"/>
<dbReference type="RefSeq" id="WP_094400841.1">
    <property type="nucleotide sequence ID" value="NZ_NMVL01000011.1"/>
</dbReference>
<organism evidence="2 3">
    <name type="scientific">Enemella evansiae</name>
    <dbReference type="NCBI Taxonomy" id="2016499"/>
    <lineage>
        <taxon>Bacteria</taxon>
        <taxon>Bacillati</taxon>
        <taxon>Actinomycetota</taxon>
        <taxon>Actinomycetes</taxon>
        <taxon>Propionibacteriales</taxon>
        <taxon>Propionibacteriaceae</taxon>
        <taxon>Enemella</taxon>
    </lineage>
</organism>
<reference evidence="2 3" key="1">
    <citation type="submission" date="2017-07" db="EMBL/GenBank/DDBJ databases">
        <title>Draft whole genome sequences of clinical Proprionibacteriaceae strains.</title>
        <authorList>
            <person name="Bernier A.-M."/>
            <person name="Bernard K."/>
            <person name="Domingo M.-C."/>
        </authorList>
    </citation>
    <scope>NUCLEOTIDE SEQUENCE [LARGE SCALE GENOMIC DNA]</scope>
    <source>
        <strain evidence="2 3">NML 030167</strain>
    </source>
</reference>
<proteinExistence type="predicted"/>
<dbReference type="EMBL" id="NMVO01000012">
    <property type="protein sequence ID" value="OYO14441.1"/>
    <property type="molecule type" value="Genomic_DNA"/>
</dbReference>
<comment type="caution">
    <text evidence="2">The sequence shown here is derived from an EMBL/GenBank/DDBJ whole genome shotgun (WGS) entry which is preliminary data.</text>
</comment>
<name>A0A255GFU2_9ACTN</name>
<feature type="region of interest" description="Disordered" evidence="1">
    <location>
        <begin position="1"/>
        <end position="40"/>
    </location>
</feature>
<dbReference type="OrthoDB" id="3578149at2"/>
<protein>
    <submittedName>
        <fullName evidence="2">Uncharacterized protein</fullName>
    </submittedName>
</protein>
<dbReference type="Proteomes" id="UP000215896">
    <property type="component" value="Unassembled WGS sequence"/>
</dbReference>
<sequence length="77" mass="8459">MTDPAAARPAVCAGCGRTPRADEGGAPTRPPWTWSNETEGGRQLVRCPDCTRTHARSIEARLDESWWDRPAPRSSEP</sequence>
<accession>A0A255GFU2</accession>
<evidence type="ECO:0000313" key="3">
    <source>
        <dbReference type="Proteomes" id="UP000215896"/>
    </source>
</evidence>
<evidence type="ECO:0000313" key="2">
    <source>
        <dbReference type="EMBL" id="OYO14441.1"/>
    </source>
</evidence>